<keyword evidence="7" id="KW-0012">Acyltransferase</keyword>
<keyword evidence="11" id="KW-1133">Transmembrane helix</keyword>
<keyword evidence="6" id="KW-0256">Endoplasmic reticulum</keyword>
<evidence type="ECO:0000256" key="11">
    <source>
        <dbReference type="SAM" id="Phobius"/>
    </source>
</evidence>
<dbReference type="AlphaFoldDB" id="A0AAF0XLN0"/>
<dbReference type="Gene3D" id="3.30.559.10">
    <property type="entry name" value="Chloramphenicol acetyltransferase-like domain"/>
    <property type="match status" value="1"/>
</dbReference>
<comment type="subcellular location">
    <subcellularLocation>
        <location evidence="1">Cell membrane</location>
        <topology evidence="1">Single-pass membrane protein</topology>
    </subcellularLocation>
    <subcellularLocation>
        <location evidence="2">Endoplasmic reticulum membrane</location>
    </subcellularLocation>
</comment>
<dbReference type="EMBL" id="CP093349">
    <property type="protein sequence ID" value="WOH10353.1"/>
    <property type="molecule type" value="Genomic_DNA"/>
</dbReference>
<dbReference type="SUPFAM" id="SSF52777">
    <property type="entry name" value="CoA-dependent acyltransferases"/>
    <property type="match status" value="1"/>
</dbReference>
<evidence type="ECO:0000259" key="13">
    <source>
        <dbReference type="Pfam" id="PF06974"/>
    </source>
</evidence>
<evidence type="ECO:0000256" key="5">
    <source>
        <dbReference type="ARBA" id="ARBA00022679"/>
    </source>
</evidence>
<evidence type="ECO:0000256" key="1">
    <source>
        <dbReference type="ARBA" id="ARBA00004162"/>
    </source>
</evidence>
<evidence type="ECO:0000256" key="9">
    <source>
        <dbReference type="ARBA" id="ARBA00047604"/>
    </source>
</evidence>
<dbReference type="Pfam" id="PF03007">
    <property type="entry name" value="WS_DGAT_cat"/>
    <property type="match status" value="1"/>
</dbReference>
<evidence type="ECO:0000313" key="14">
    <source>
        <dbReference type="EMBL" id="WOH10353.1"/>
    </source>
</evidence>
<dbReference type="GO" id="GO:0019432">
    <property type="term" value="P:triglyceride biosynthetic process"/>
    <property type="evidence" value="ECO:0007669"/>
    <property type="project" value="TreeGrafter"/>
</dbReference>
<comment type="pathway">
    <text evidence="4">Lipid metabolism.</text>
</comment>
<evidence type="ECO:0000256" key="6">
    <source>
        <dbReference type="ARBA" id="ARBA00022824"/>
    </source>
</evidence>
<feature type="domain" description="O-acyltransferase WSD1 C-terminal" evidence="13">
    <location>
        <begin position="354"/>
        <end position="498"/>
    </location>
</feature>
<evidence type="ECO:0000256" key="10">
    <source>
        <dbReference type="ARBA" id="ARBA00048109"/>
    </source>
</evidence>
<keyword evidence="15" id="KW-1185">Reference proteome</keyword>
<organism evidence="14 15">
    <name type="scientific">Daucus carota subsp. sativus</name>
    <name type="common">Carrot</name>
    <dbReference type="NCBI Taxonomy" id="79200"/>
    <lineage>
        <taxon>Eukaryota</taxon>
        <taxon>Viridiplantae</taxon>
        <taxon>Streptophyta</taxon>
        <taxon>Embryophyta</taxon>
        <taxon>Tracheophyta</taxon>
        <taxon>Spermatophyta</taxon>
        <taxon>Magnoliopsida</taxon>
        <taxon>eudicotyledons</taxon>
        <taxon>Gunneridae</taxon>
        <taxon>Pentapetalae</taxon>
        <taxon>asterids</taxon>
        <taxon>campanulids</taxon>
        <taxon>Apiales</taxon>
        <taxon>Apiaceae</taxon>
        <taxon>Apioideae</taxon>
        <taxon>Scandiceae</taxon>
        <taxon>Daucinae</taxon>
        <taxon>Daucus</taxon>
        <taxon>Daucus sect. Daucus</taxon>
    </lineage>
</organism>
<evidence type="ECO:0000259" key="12">
    <source>
        <dbReference type="Pfam" id="PF03007"/>
    </source>
</evidence>
<feature type="domain" description="O-acyltransferase WSD1-like N-terminal" evidence="12">
    <location>
        <begin position="65"/>
        <end position="281"/>
    </location>
</feature>
<keyword evidence="11" id="KW-0472">Membrane</keyword>
<dbReference type="Proteomes" id="UP000077755">
    <property type="component" value="Chromosome 7"/>
</dbReference>
<protein>
    <recommendedName>
        <fullName evidence="16">Diacylglycerol O-acyltransferase</fullName>
    </recommendedName>
</protein>
<comment type="pathway">
    <text evidence="3">Glycerolipid metabolism; triacylglycerol biosynthesis.</text>
</comment>
<keyword evidence="5" id="KW-0808">Transferase</keyword>
<evidence type="ECO:0000313" key="15">
    <source>
        <dbReference type="Proteomes" id="UP000077755"/>
    </source>
</evidence>
<dbReference type="InterPro" id="IPR023213">
    <property type="entry name" value="CAT-like_dom_sf"/>
</dbReference>
<dbReference type="GO" id="GO:0005789">
    <property type="term" value="C:endoplasmic reticulum membrane"/>
    <property type="evidence" value="ECO:0007669"/>
    <property type="project" value="UniProtKB-SubCell"/>
</dbReference>
<reference evidence="14" key="2">
    <citation type="submission" date="2022-03" db="EMBL/GenBank/DDBJ databases">
        <title>Draft title - Genomic analysis of global carrot germplasm unveils the trajectory of domestication and the origin of high carotenoid orange carrot.</title>
        <authorList>
            <person name="Iorizzo M."/>
            <person name="Ellison S."/>
            <person name="Senalik D."/>
            <person name="Macko-Podgorni A."/>
            <person name="Grzebelus D."/>
            <person name="Bostan H."/>
            <person name="Rolling W."/>
            <person name="Curaba J."/>
            <person name="Simon P."/>
        </authorList>
    </citation>
    <scope>NUCLEOTIDE SEQUENCE</scope>
    <source>
        <tissue evidence="14">Leaf</tissue>
    </source>
</reference>
<evidence type="ECO:0000256" key="3">
    <source>
        <dbReference type="ARBA" id="ARBA00004771"/>
    </source>
</evidence>
<comment type="catalytic activity">
    <reaction evidence="10">
        <text>an acyl-CoA + a 1,2-diacyl-sn-glycerol = a triacyl-sn-glycerol + CoA</text>
        <dbReference type="Rhea" id="RHEA:10868"/>
        <dbReference type="ChEBI" id="CHEBI:17815"/>
        <dbReference type="ChEBI" id="CHEBI:57287"/>
        <dbReference type="ChEBI" id="CHEBI:58342"/>
        <dbReference type="ChEBI" id="CHEBI:64615"/>
        <dbReference type="EC" id="2.3.1.20"/>
    </reaction>
</comment>
<comment type="catalytic activity">
    <reaction evidence="9">
        <text>a long chain fatty alcohol + a fatty acyl-CoA = a long-chain alcohol wax ester + CoA</text>
        <dbReference type="Rhea" id="RHEA:38443"/>
        <dbReference type="ChEBI" id="CHEBI:17135"/>
        <dbReference type="ChEBI" id="CHEBI:57287"/>
        <dbReference type="ChEBI" id="CHEBI:77636"/>
        <dbReference type="ChEBI" id="CHEBI:235323"/>
        <dbReference type="EC" id="2.3.1.75"/>
    </reaction>
</comment>
<sequence>MSEKFIEPIITRNISAGDHEGTTMEDEPLSPSARLFQSPQLNLSVLIVLGSKTLIDANTVKYGLMNSSAQHPRFSSLLVTDDENGGRMSWRRTEVDIHEHVFTPDLNPNMELADDFVEEYISDLTSTRFDYAKPLWELHILNVKTSDANATAVLKLHHSIGDGISIMSLFLASTRKASDLESMPSVPKTRRQTSLLNNNCNGFWGILCTIWTLIMMLFNTFVDAVNFAATAFFLKDTDNPIKLRTPEDARFTRRKRILHRIVSLDDIKLVKSAMNATINDVLLGITMASISRYLNEKYASRSDGYKQQHKASKEENNLPAKIRLRSTLMYNLRRQSTVIESLAEMKERTSEVKWGNKLASILLPVTIALQDDPLDYVRKAKASVDRKKLSFEAMCSIFMSRFVLKYLGFEQYAAMMHKIISNTTMAFSNVVGPREEISFYGHHVSFIAPSVFGHPQALTVHCQSYADKMILVLTVDPDVIPDYRTLSAEFEASLELIKNAVIERGLAVRVKKED</sequence>
<evidence type="ECO:0000256" key="7">
    <source>
        <dbReference type="ARBA" id="ARBA00023315"/>
    </source>
</evidence>
<reference evidence="14" key="1">
    <citation type="journal article" date="2016" name="Nat. Genet.">
        <title>A high-quality carrot genome assembly provides new insights into carotenoid accumulation and asterid genome evolution.</title>
        <authorList>
            <person name="Iorizzo M."/>
            <person name="Ellison S."/>
            <person name="Senalik D."/>
            <person name="Zeng P."/>
            <person name="Satapoomin P."/>
            <person name="Huang J."/>
            <person name="Bowman M."/>
            <person name="Iovene M."/>
            <person name="Sanseverino W."/>
            <person name="Cavagnaro P."/>
            <person name="Yildiz M."/>
            <person name="Macko-Podgorni A."/>
            <person name="Moranska E."/>
            <person name="Grzebelus E."/>
            <person name="Grzebelus D."/>
            <person name="Ashrafi H."/>
            <person name="Zheng Z."/>
            <person name="Cheng S."/>
            <person name="Spooner D."/>
            <person name="Van Deynze A."/>
            <person name="Simon P."/>
        </authorList>
    </citation>
    <scope>NUCLEOTIDE SEQUENCE</scope>
    <source>
        <tissue evidence="14">Leaf</tissue>
    </source>
</reference>
<dbReference type="InterPro" id="IPR004255">
    <property type="entry name" value="O-acyltransferase_WSD1_N"/>
</dbReference>
<dbReference type="PANTHER" id="PTHR31650">
    <property type="entry name" value="O-ACYLTRANSFERASE (WSD1-LIKE) FAMILY PROTEIN"/>
    <property type="match status" value="1"/>
</dbReference>
<name>A0AAF0XLN0_DAUCS</name>
<dbReference type="InterPro" id="IPR009721">
    <property type="entry name" value="O-acyltransferase_WSD1_C"/>
</dbReference>
<evidence type="ECO:0000256" key="8">
    <source>
        <dbReference type="ARBA" id="ARBA00024360"/>
    </source>
</evidence>
<dbReference type="Pfam" id="PF06974">
    <property type="entry name" value="WS_DGAT_C"/>
    <property type="match status" value="1"/>
</dbReference>
<gene>
    <name evidence="14" type="ORF">DCAR_0729820</name>
</gene>
<proteinExistence type="inferred from homology"/>
<dbReference type="GO" id="GO:0005886">
    <property type="term" value="C:plasma membrane"/>
    <property type="evidence" value="ECO:0007669"/>
    <property type="project" value="UniProtKB-SubCell"/>
</dbReference>
<dbReference type="GO" id="GO:0047196">
    <property type="term" value="F:long-chain-alcohol O-fatty-acyltransferase activity"/>
    <property type="evidence" value="ECO:0007669"/>
    <property type="project" value="UniProtKB-EC"/>
</dbReference>
<evidence type="ECO:0000256" key="4">
    <source>
        <dbReference type="ARBA" id="ARBA00005189"/>
    </source>
</evidence>
<accession>A0AAF0XLN0</accession>
<dbReference type="InterPro" id="IPR045034">
    <property type="entry name" value="O-acyltransferase_WSD1-like"/>
</dbReference>
<evidence type="ECO:0000256" key="2">
    <source>
        <dbReference type="ARBA" id="ARBA00004586"/>
    </source>
</evidence>
<feature type="transmembrane region" description="Helical" evidence="11">
    <location>
        <begin position="203"/>
        <end position="234"/>
    </location>
</feature>
<dbReference type="KEGG" id="dcr:108195477"/>
<evidence type="ECO:0008006" key="16">
    <source>
        <dbReference type="Google" id="ProtNLM"/>
    </source>
</evidence>
<dbReference type="GO" id="GO:0004144">
    <property type="term" value="F:diacylglycerol O-acyltransferase activity"/>
    <property type="evidence" value="ECO:0007669"/>
    <property type="project" value="UniProtKB-EC"/>
</dbReference>
<comment type="similarity">
    <text evidence="8">In the N-terminal section; belongs to the long-chain O-acyltransferase family.</text>
</comment>
<dbReference type="PANTHER" id="PTHR31650:SF1">
    <property type="entry name" value="WAX ESTER SYNTHASE_DIACYLGLYCEROL ACYLTRANSFERASE 4-RELATED"/>
    <property type="match status" value="1"/>
</dbReference>
<keyword evidence="11" id="KW-0812">Transmembrane</keyword>